<evidence type="ECO:0000256" key="9">
    <source>
        <dbReference type="SAM" id="Phobius"/>
    </source>
</evidence>
<dbReference type="EMBL" id="CP025958">
    <property type="protein sequence ID" value="AWM41878.1"/>
    <property type="molecule type" value="Genomic_DNA"/>
</dbReference>
<feature type="transmembrane region" description="Helical" evidence="9">
    <location>
        <begin position="144"/>
        <end position="162"/>
    </location>
</feature>
<feature type="transmembrane region" description="Helical" evidence="9">
    <location>
        <begin position="122"/>
        <end position="137"/>
    </location>
</feature>
<keyword evidence="7 9" id="KW-0472">Membrane</keyword>
<feature type="transmembrane region" description="Helical" evidence="9">
    <location>
        <begin position="94"/>
        <end position="110"/>
    </location>
</feature>
<evidence type="ECO:0000256" key="2">
    <source>
        <dbReference type="ARBA" id="ARBA00022475"/>
    </source>
</evidence>
<dbReference type="GO" id="GO:0016763">
    <property type="term" value="F:pentosyltransferase activity"/>
    <property type="evidence" value="ECO:0007669"/>
    <property type="project" value="TreeGrafter"/>
</dbReference>
<feature type="domain" description="Glycosyltransferase RgtA/B/C/D-like" evidence="10">
    <location>
        <begin position="45"/>
        <end position="203"/>
    </location>
</feature>
<evidence type="ECO:0000259" key="10">
    <source>
        <dbReference type="Pfam" id="PF13231"/>
    </source>
</evidence>
<sequence>MFLFLYGTSAGPLYRTEALRAIIGRSCLEGHWLYPMLYGEPFLTKPPGHYVAIGLCSLPFGEVTAATARLPSALAAALSVVLMYGLFSRTLGARAGLLIALLLPCSVLWLDKVPSAEIDMTLVGWVTAAIVLLYRAVEAEGRRVALGFWVGALLCVAGGALTKWTAPAFFYLTAVPLLIWRGRLGLLFGWRHLVAVGVATAACALWAAAVVHEVGWDALADTVRKEAAYRFAPKASKGYPWAELVTYPLAVLAAHFPVSGFALLTFRPSVWKRWDARGKLLLQLLHCWTWPNLLFWTLVPNHNVRYALPVSAGLMGLAVMGLLAWVSTKGNPPPNPLPEGRGSSDDPSSEPNTRTGSGVPSLPFPSGRALGGRLPLLLTFLLCWAVAKVVFVEVVVPSRTAGRNAEATGAALREHVPDGPLHVFKLKDEGVTFYYARPAVRLSDPQSLPPGAAALLIEQEWADRAAFGHLTLVCCMHDQQGDPIYLVRRP</sequence>
<dbReference type="Proteomes" id="UP000245802">
    <property type="component" value="Chromosome"/>
</dbReference>
<keyword evidence="5 9" id="KW-0812">Transmembrane</keyword>
<evidence type="ECO:0000256" key="4">
    <source>
        <dbReference type="ARBA" id="ARBA00022679"/>
    </source>
</evidence>
<evidence type="ECO:0000256" key="3">
    <source>
        <dbReference type="ARBA" id="ARBA00022676"/>
    </source>
</evidence>
<accession>A0A2Z3H848</accession>
<dbReference type="InterPro" id="IPR038731">
    <property type="entry name" value="RgtA/B/C-like"/>
</dbReference>
<evidence type="ECO:0000313" key="12">
    <source>
        <dbReference type="Proteomes" id="UP000245802"/>
    </source>
</evidence>
<feature type="transmembrane region" description="Helical" evidence="9">
    <location>
        <begin position="374"/>
        <end position="396"/>
    </location>
</feature>
<gene>
    <name evidence="11" type="ORF">C1280_36055</name>
</gene>
<name>A0A2Z3H848_9BACT</name>
<keyword evidence="4 11" id="KW-0808">Transferase</keyword>
<protein>
    <submittedName>
        <fullName evidence="11">Phospholipid carrier-dependent glycosyltransferase</fullName>
    </submittedName>
</protein>
<dbReference type="KEGG" id="gog:C1280_36055"/>
<dbReference type="RefSeq" id="WP_010047490.1">
    <property type="nucleotide sequence ID" value="NZ_CP025958.1"/>
</dbReference>
<dbReference type="Pfam" id="PF13231">
    <property type="entry name" value="PMT_2"/>
    <property type="match status" value="1"/>
</dbReference>
<dbReference type="OrthoDB" id="248024at2"/>
<feature type="compositionally biased region" description="Polar residues" evidence="8">
    <location>
        <begin position="345"/>
        <end position="358"/>
    </location>
</feature>
<evidence type="ECO:0000256" key="8">
    <source>
        <dbReference type="SAM" id="MobiDB-lite"/>
    </source>
</evidence>
<dbReference type="GO" id="GO:0009103">
    <property type="term" value="P:lipopolysaccharide biosynthetic process"/>
    <property type="evidence" value="ECO:0007669"/>
    <property type="project" value="UniProtKB-ARBA"/>
</dbReference>
<proteinExistence type="predicted"/>
<keyword evidence="6 9" id="KW-1133">Transmembrane helix</keyword>
<evidence type="ECO:0000256" key="5">
    <source>
        <dbReference type="ARBA" id="ARBA00022692"/>
    </source>
</evidence>
<evidence type="ECO:0000256" key="7">
    <source>
        <dbReference type="ARBA" id="ARBA00023136"/>
    </source>
</evidence>
<keyword evidence="3" id="KW-0328">Glycosyltransferase</keyword>
<feature type="transmembrane region" description="Helical" evidence="9">
    <location>
        <begin position="193"/>
        <end position="211"/>
    </location>
</feature>
<feature type="transmembrane region" description="Helical" evidence="9">
    <location>
        <begin position="68"/>
        <end position="87"/>
    </location>
</feature>
<feature type="region of interest" description="Disordered" evidence="8">
    <location>
        <begin position="331"/>
        <end position="363"/>
    </location>
</feature>
<comment type="subcellular location">
    <subcellularLocation>
        <location evidence="1">Cell membrane</location>
        <topology evidence="1">Multi-pass membrane protein</topology>
    </subcellularLocation>
</comment>
<evidence type="ECO:0000256" key="1">
    <source>
        <dbReference type="ARBA" id="ARBA00004651"/>
    </source>
</evidence>
<feature type="transmembrane region" description="Helical" evidence="9">
    <location>
        <begin position="244"/>
        <end position="266"/>
    </location>
</feature>
<dbReference type="GO" id="GO:0005886">
    <property type="term" value="C:plasma membrane"/>
    <property type="evidence" value="ECO:0007669"/>
    <property type="project" value="UniProtKB-SubCell"/>
</dbReference>
<keyword evidence="2" id="KW-1003">Cell membrane</keyword>
<reference evidence="11 12" key="1">
    <citation type="submission" date="2018-01" db="EMBL/GenBank/DDBJ databases">
        <title>G. obscuriglobus.</title>
        <authorList>
            <person name="Franke J."/>
            <person name="Blomberg W."/>
            <person name="Selmecki A."/>
        </authorList>
    </citation>
    <scope>NUCLEOTIDE SEQUENCE [LARGE SCALE GENOMIC DNA]</scope>
    <source>
        <strain evidence="11 12">DSM 5831</strain>
    </source>
</reference>
<organism evidence="11 12">
    <name type="scientific">Gemmata obscuriglobus</name>
    <dbReference type="NCBI Taxonomy" id="114"/>
    <lineage>
        <taxon>Bacteria</taxon>
        <taxon>Pseudomonadati</taxon>
        <taxon>Planctomycetota</taxon>
        <taxon>Planctomycetia</taxon>
        <taxon>Gemmatales</taxon>
        <taxon>Gemmataceae</taxon>
        <taxon>Gemmata</taxon>
    </lineage>
</organism>
<dbReference type="AlphaFoldDB" id="A0A2Z3H848"/>
<keyword evidence="12" id="KW-1185">Reference proteome</keyword>
<feature type="transmembrane region" description="Helical" evidence="9">
    <location>
        <begin position="304"/>
        <end position="326"/>
    </location>
</feature>
<feature type="transmembrane region" description="Helical" evidence="9">
    <location>
        <begin position="168"/>
        <end position="186"/>
    </location>
</feature>
<evidence type="ECO:0000313" key="11">
    <source>
        <dbReference type="EMBL" id="AWM41878.1"/>
    </source>
</evidence>
<dbReference type="PANTHER" id="PTHR33908:SF11">
    <property type="entry name" value="MEMBRANE PROTEIN"/>
    <property type="match status" value="1"/>
</dbReference>
<dbReference type="InterPro" id="IPR050297">
    <property type="entry name" value="LipidA_mod_glycosyltrf_83"/>
</dbReference>
<dbReference type="PANTHER" id="PTHR33908">
    <property type="entry name" value="MANNOSYLTRANSFERASE YKCB-RELATED"/>
    <property type="match status" value="1"/>
</dbReference>
<evidence type="ECO:0000256" key="6">
    <source>
        <dbReference type="ARBA" id="ARBA00022989"/>
    </source>
</evidence>